<dbReference type="InterPro" id="IPR009056">
    <property type="entry name" value="Cyt_c-like_dom"/>
</dbReference>
<dbReference type="InterPro" id="IPR036909">
    <property type="entry name" value="Cyt_c-like_dom_sf"/>
</dbReference>
<evidence type="ECO:0000256" key="4">
    <source>
        <dbReference type="ARBA" id="ARBA00023004"/>
    </source>
</evidence>
<dbReference type="Gene3D" id="1.10.760.10">
    <property type="entry name" value="Cytochrome c-like domain"/>
    <property type="match status" value="1"/>
</dbReference>
<keyword evidence="6" id="KW-1133">Transmembrane helix</keyword>
<organism evidence="8 9">
    <name type="scientific">Temperatibacter marinus</name>
    <dbReference type="NCBI Taxonomy" id="1456591"/>
    <lineage>
        <taxon>Bacteria</taxon>
        <taxon>Pseudomonadati</taxon>
        <taxon>Pseudomonadota</taxon>
        <taxon>Alphaproteobacteria</taxon>
        <taxon>Kordiimonadales</taxon>
        <taxon>Temperatibacteraceae</taxon>
        <taxon>Temperatibacter</taxon>
    </lineage>
</organism>
<dbReference type="SMART" id="SM00710">
    <property type="entry name" value="PbH1"/>
    <property type="match status" value="7"/>
</dbReference>
<keyword evidence="6" id="KW-0472">Membrane</keyword>
<dbReference type="GO" id="GO:0046872">
    <property type="term" value="F:metal ion binding"/>
    <property type="evidence" value="ECO:0007669"/>
    <property type="project" value="UniProtKB-KW"/>
</dbReference>
<dbReference type="SUPFAM" id="SSF51126">
    <property type="entry name" value="Pectin lyase-like"/>
    <property type="match status" value="1"/>
</dbReference>
<proteinExistence type="predicted"/>
<name>A0AA52HA97_9PROT</name>
<keyword evidence="2 5" id="KW-0479">Metal-binding</keyword>
<dbReference type="PANTHER" id="PTHR22990">
    <property type="entry name" value="F-BOX ONLY PROTEIN"/>
    <property type="match status" value="1"/>
</dbReference>
<keyword evidence="6" id="KW-0812">Transmembrane</keyword>
<keyword evidence="3" id="KW-0677">Repeat</keyword>
<dbReference type="InterPro" id="IPR006626">
    <property type="entry name" value="PbH1"/>
</dbReference>
<dbReference type="InterPro" id="IPR051550">
    <property type="entry name" value="SCF-Subunits/Alg-Epimerases"/>
</dbReference>
<dbReference type="GO" id="GO:0009055">
    <property type="term" value="F:electron transfer activity"/>
    <property type="evidence" value="ECO:0007669"/>
    <property type="project" value="InterPro"/>
</dbReference>
<dbReference type="SUPFAM" id="SSF46626">
    <property type="entry name" value="Cytochrome c"/>
    <property type="match status" value="1"/>
</dbReference>
<dbReference type="Proteomes" id="UP001268683">
    <property type="component" value="Chromosome"/>
</dbReference>
<keyword evidence="1 5" id="KW-0349">Heme</keyword>
<evidence type="ECO:0000256" key="5">
    <source>
        <dbReference type="PROSITE-ProRule" id="PRU00433"/>
    </source>
</evidence>
<keyword evidence="4 5" id="KW-0408">Iron</keyword>
<dbReference type="EMBL" id="CP123872">
    <property type="protein sequence ID" value="WND02510.1"/>
    <property type="molecule type" value="Genomic_DNA"/>
</dbReference>
<dbReference type="GO" id="GO:0020037">
    <property type="term" value="F:heme binding"/>
    <property type="evidence" value="ECO:0007669"/>
    <property type="project" value="InterPro"/>
</dbReference>
<dbReference type="RefSeq" id="WP_310798345.1">
    <property type="nucleotide sequence ID" value="NZ_CP123872.1"/>
</dbReference>
<dbReference type="AlphaFoldDB" id="A0AA52HA97"/>
<feature type="transmembrane region" description="Helical" evidence="6">
    <location>
        <begin position="7"/>
        <end position="27"/>
    </location>
</feature>
<evidence type="ECO:0000313" key="8">
    <source>
        <dbReference type="EMBL" id="WND02510.1"/>
    </source>
</evidence>
<sequence length="509" mass="54737">MNGSALVKLLGVVVLVAASFFAGMYLYTPEQTVSTNPIFRGGEGAGSLAGSQARQGEIHEVREGQLIQDAVIAAKAGDTILVYPGTYSETVYVDKENITLSGVVEKGKWPELDGKGELNDAILYSGNGFLVENFKIRRFKGNGIMGQSGNNFVIRNNIIHDAGVYGIFPQLGVNGLVVNNVISKIADAAIYVGMSDNIDVIGNQVFDSVAGIEIENSRHSLVEGNYTYNNTGGILAFITPGLPIKTTYDVIIRKNFVLNNNHPNFAAPGSTVSRIPPGTGILVMAADDVVIEDNIISGNDNAGIVVTDLAMAKAAHDPGSEPNPDNLVILNNIMTDNGSNPVGEMKTMNATGIDIVDTGAGSNKCILNASRYNTLLLPPSRYGQCDEAKFATHDINTKTLDKPAPATVYEGATKENWEQRVGKRGYFAICTGCHAYQGVLIGPSVKDIQDKYAPLGAEGIELVSDYIAEPFKIREEFHEMPPQRHLDEDTRLAIAKYILKVSNDPNKKK</sequence>
<feature type="domain" description="Cytochrome c" evidence="7">
    <location>
        <begin position="417"/>
        <end position="502"/>
    </location>
</feature>
<dbReference type="KEGG" id="tmk:QGN29_13230"/>
<gene>
    <name evidence="8" type="ORF">QGN29_13230</name>
</gene>
<evidence type="ECO:0000256" key="6">
    <source>
        <dbReference type="SAM" id="Phobius"/>
    </source>
</evidence>
<dbReference type="InterPro" id="IPR039448">
    <property type="entry name" value="Beta_helix"/>
</dbReference>
<dbReference type="InterPro" id="IPR011050">
    <property type="entry name" value="Pectin_lyase_fold/virulence"/>
</dbReference>
<evidence type="ECO:0000259" key="7">
    <source>
        <dbReference type="PROSITE" id="PS51007"/>
    </source>
</evidence>
<dbReference type="Pfam" id="PF13229">
    <property type="entry name" value="Beta_helix"/>
    <property type="match status" value="1"/>
</dbReference>
<dbReference type="PANTHER" id="PTHR22990:SF15">
    <property type="entry name" value="F-BOX ONLY PROTEIN 10"/>
    <property type="match status" value="1"/>
</dbReference>
<keyword evidence="9" id="KW-1185">Reference proteome</keyword>
<evidence type="ECO:0000313" key="9">
    <source>
        <dbReference type="Proteomes" id="UP001268683"/>
    </source>
</evidence>
<dbReference type="InterPro" id="IPR022442">
    <property type="entry name" value="SO_2930-like_dom"/>
</dbReference>
<dbReference type="Gene3D" id="2.160.20.10">
    <property type="entry name" value="Single-stranded right-handed beta-helix, Pectin lyase-like"/>
    <property type="match status" value="1"/>
</dbReference>
<evidence type="ECO:0000256" key="2">
    <source>
        <dbReference type="ARBA" id="ARBA00022723"/>
    </source>
</evidence>
<reference evidence="8" key="1">
    <citation type="submission" date="2023-04" db="EMBL/GenBank/DDBJ databases">
        <title>Complete genome sequence of Temperatibacter marinus.</title>
        <authorList>
            <person name="Rong J.-C."/>
            <person name="Yi M.-L."/>
            <person name="Zhao Q."/>
        </authorList>
    </citation>
    <scope>NUCLEOTIDE SEQUENCE</scope>
    <source>
        <strain evidence="8">NBRC 110045</strain>
    </source>
</reference>
<evidence type="ECO:0000256" key="3">
    <source>
        <dbReference type="ARBA" id="ARBA00022737"/>
    </source>
</evidence>
<evidence type="ECO:0000256" key="1">
    <source>
        <dbReference type="ARBA" id="ARBA00022617"/>
    </source>
</evidence>
<accession>A0AA52HA97</accession>
<dbReference type="NCBIfam" id="TIGR03805">
    <property type="entry name" value="beta_helix_1"/>
    <property type="match status" value="1"/>
</dbReference>
<protein>
    <submittedName>
        <fullName evidence="8">Parallel beta-helix domain-containing protein</fullName>
    </submittedName>
</protein>
<dbReference type="PROSITE" id="PS51007">
    <property type="entry name" value="CYTC"/>
    <property type="match status" value="1"/>
</dbReference>
<dbReference type="InterPro" id="IPR012334">
    <property type="entry name" value="Pectin_lyas_fold"/>
</dbReference>